<keyword evidence="3" id="KW-1185">Reference proteome</keyword>
<comment type="caution">
    <text evidence="2">The sequence shown here is derived from an EMBL/GenBank/DDBJ whole genome shotgun (WGS) entry which is preliminary data.</text>
</comment>
<reference evidence="2" key="1">
    <citation type="submission" date="2021-07" db="EMBL/GenBank/DDBJ databases">
        <authorList>
            <person name="Durling M."/>
        </authorList>
    </citation>
    <scope>NUCLEOTIDE SEQUENCE</scope>
</reference>
<dbReference type="AlphaFoldDB" id="A0A9N9LCT3"/>
<protein>
    <submittedName>
        <fullName evidence="2">Uncharacterized protein</fullName>
    </submittedName>
</protein>
<accession>A0A9N9LCT3</accession>
<keyword evidence="1" id="KW-0732">Signal</keyword>
<dbReference type="EMBL" id="CAJVRL010000127">
    <property type="protein sequence ID" value="CAG8962113.1"/>
    <property type="molecule type" value="Genomic_DNA"/>
</dbReference>
<organism evidence="2 3">
    <name type="scientific">Hymenoscyphus fraxineus</name>
    <dbReference type="NCBI Taxonomy" id="746836"/>
    <lineage>
        <taxon>Eukaryota</taxon>
        <taxon>Fungi</taxon>
        <taxon>Dikarya</taxon>
        <taxon>Ascomycota</taxon>
        <taxon>Pezizomycotina</taxon>
        <taxon>Leotiomycetes</taxon>
        <taxon>Helotiales</taxon>
        <taxon>Helotiaceae</taxon>
        <taxon>Hymenoscyphus</taxon>
    </lineage>
</organism>
<sequence length="80" mass="8877">MRSSLSLFLHAIISLLIFTPIISAGGNDPRADCYNECIAQCADVLVGEEERGGWEMEIMCWILVHMKGPVVGTYLVYSKN</sequence>
<feature type="signal peptide" evidence="1">
    <location>
        <begin position="1"/>
        <end position="24"/>
    </location>
</feature>
<name>A0A9N9LCT3_9HELO</name>
<evidence type="ECO:0000313" key="2">
    <source>
        <dbReference type="EMBL" id="CAG8962113.1"/>
    </source>
</evidence>
<evidence type="ECO:0000313" key="3">
    <source>
        <dbReference type="Proteomes" id="UP000696280"/>
    </source>
</evidence>
<evidence type="ECO:0000256" key="1">
    <source>
        <dbReference type="SAM" id="SignalP"/>
    </source>
</evidence>
<feature type="chain" id="PRO_5040487250" evidence="1">
    <location>
        <begin position="25"/>
        <end position="80"/>
    </location>
</feature>
<proteinExistence type="predicted"/>
<dbReference type="Proteomes" id="UP000696280">
    <property type="component" value="Unassembled WGS sequence"/>
</dbReference>
<gene>
    <name evidence="2" type="ORF">HYFRA_00005156</name>
</gene>